<name>E1QTT0_VULDI</name>
<keyword evidence="4" id="KW-0472">Membrane</keyword>
<reference evidence="7" key="2">
    <citation type="journal article" date="2010" name="Stand. Genomic Sci.">
        <title>Complete genome sequence of Vulcanisaeta distributa type strain (IC-017T).</title>
        <authorList>
            <person name="Mavromatis K."/>
            <person name="Sikorski J."/>
            <person name="Pabst E."/>
            <person name="Teshima H."/>
            <person name="Lapidus A."/>
            <person name="Lucas S."/>
            <person name="Nolan M."/>
            <person name="Glavina Del Rio T."/>
            <person name="Cheng J."/>
            <person name="Bruce D."/>
            <person name="Goodwin L."/>
            <person name="Pitluck S."/>
            <person name="Liolios K."/>
            <person name="Ivanova N."/>
            <person name="Mikhailova N."/>
            <person name="Pati A."/>
            <person name="Chen A."/>
            <person name="Palaniappan K."/>
            <person name="Land M."/>
            <person name="Hauser L."/>
            <person name="Chang Y."/>
            <person name="Jeffries C."/>
            <person name="Rohde M."/>
            <person name="Spring S."/>
            <person name="Goker M."/>
            <person name="Wirth R."/>
            <person name="Woyke T."/>
            <person name="Bristow J."/>
            <person name="Eisen J."/>
            <person name="Markowitz V."/>
            <person name="Hugenholtz P."/>
            <person name="Klenk H."/>
            <person name="Kyrpides N."/>
        </authorList>
    </citation>
    <scope>NUCLEOTIDE SEQUENCE [LARGE SCALE GENOMIC DNA]</scope>
    <source>
        <strain evidence="7">DSM 14429 / JCM 11212 / NBRC 100878 / IC-017</strain>
    </source>
</reference>
<dbReference type="PANTHER" id="PTHR43856">
    <property type="entry name" value="CARDIOLIPIN HYDROLASE"/>
    <property type="match status" value="1"/>
</dbReference>
<organism evidence="6 7">
    <name type="scientific">Vulcanisaeta distributa (strain DSM 14429 / JCM 11212 / NBRC 100878 / IC-017)</name>
    <dbReference type="NCBI Taxonomy" id="572478"/>
    <lineage>
        <taxon>Archaea</taxon>
        <taxon>Thermoproteota</taxon>
        <taxon>Thermoprotei</taxon>
        <taxon>Thermoproteales</taxon>
        <taxon>Thermoproteaceae</taxon>
        <taxon>Vulcanisaeta</taxon>
    </lineage>
</organism>
<dbReference type="PANTHER" id="PTHR43856:SF1">
    <property type="entry name" value="MITOCHONDRIAL CARDIOLIPIN HYDROLASE"/>
    <property type="match status" value="1"/>
</dbReference>
<dbReference type="InterPro" id="IPR025202">
    <property type="entry name" value="PLD-like_dom"/>
</dbReference>
<dbReference type="GeneID" id="9752557"/>
<dbReference type="EMBL" id="CP002100">
    <property type="protein sequence ID" value="ADN50997.1"/>
    <property type="molecule type" value="Genomic_DNA"/>
</dbReference>
<dbReference type="HOGENOM" id="CLU_066800_0_0_2"/>
<reference evidence="6 7" key="1">
    <citation type="journal article" date="2010" name="Stand. Genomic Sci.">
        <title>Complete genome sequence of Vulcanisaeta distributa type strain (IC-017).</title>
        <authorList>
            <person name="Mavromatis K."/>
            <person name="Sikorski J."/>
            <person name="Pabst E."/>
            <person name="Teshima H."/>
            <person name="Lapidus A."/>
            <person name="Lucas S."/>
            <person name="Nolan M."/>
            <person name="Glavina Del Rio T."/>
            <person name="Cheng J.F."/>
            <person name="Bruce D."/>
            <person name="Goodwin L."/>
            <person name="Pitluck S."/>
            <person name="Liolios K."/>
            <person name="Ivanova N."/>
            <person name="Mikhailova N."/>
            <person name="Pati A."/>
            <person name="Chen A."/>
            <person name="Palaniappan K."/>
            <person name="Land M."/>
            <person name="Hauser L."/>
            <person name="Chang Y.J."/>
            <person name="Jeffries C.D."/>
            <person name="Rohde M."/>
            <person name="Spring S."/>
            <person name="Goker M."/>
            <person name="Wirth R."/>
            <person name="Woyke T."/>
            <person name="Bristow J."/>
            <person name="Eisen J.A."/>
            <person name="Markowitz V."/>
            <person name="Hugenholtz P."/>
            <person name="Klenk H.P."/>
            <person name="Kyrpides N.C."/>
        </authorList>
    </citation>
    <scope>NUCLEOTIDE SEQUENCE [LARGE SCALE GENOMIC DNA]</scope>
    <source>
        <strain evidence="7">DSM 14429 / JCM 11212 / NBRC 100878 / IC-017</strain>
    </source>
</reference>
<dbReference type="STRING" id="572478.Vdis_1619"/>
<dbReference type="AlphaFoldDB" id="E1QTT0"/>
<dbReference type="GO" id="GO:0016042">
    <property type="term" value="P:lipid catabolic process"/>
    <property type="evidence" value="ECO:0007669"/>
    <property type="project" value="UniProtKB-KW"/>
</dbReference>
<dbReference type="Gene3D" id="3.30.870.10">
    <property type="entry name" value="Endonuclease Chain A"/>
    <property type="match status" value="2"/>
</dbReference>
<keyword evidence="1" id="KW-0378">Hydrolase</keyword>
<dbReference type="eggNOG" id="arCOG02041">
    <property type="taxonomic scope" value="Archaea"/>
</dbReference>
<dbReference type="SUPFAM" id="SSF56024">
    <property type="entry name" value="Phospholipase D/nuclease"/>
    <property type="match status" value="2"/>
</dbReference>
<dbReference type="InterPro" id="IPR001736">
    <property type="entry name" value="PLipase_D/transphosphatidylase"/>
</dbReference>
<dbReference type="InterPro" id="IPR051406">
    <property type="entry name" value="PLD_domain"/>
</dbReference>
<keyword evidence="2" id="KW-0442">Lipid degradation</keyword>
<dbReference type="Proteomes" id="UP000006681">
    <property type="component" value="Chromosome"/>
</dbReference>
<evidence type="ECO:0000313" key="7">
    <source>
        <dbReference type="Proteomes" id="UP000006681"/>
    </source>
</evidence>
<gene>
    <name evidence="6" type="ordered locus">Vdis_1619</name>
</gene>
<keyword evidence="4" id="KW-1133">Transmembrane helix</keyword>
<evidence type="ECO:0000256" key="1">
    <source>
        <dbReference type="ARBA" id="ARBA00022801"/>
    </source>
</evidence>
<dbReference type="SMART" id="SM00155">
    <property type="entry name" value="PLDc"/>
    <property type="match status" value="2"/>
</dbReference>
<keyword evidence="7" id="KW-1185">Reference proteome</keyword>
<dbReference type="KEGG" id="vdi:Vdis_1619"/>
<keyword evidence="4" id="KW-0812">Transmembrane</keyword>
<dbReference type="OrthoDB" id="42630at2157"/>
<keyword evidence="3" id="KW-0443">Lipid metabolism</keyword>
<evidence type="ECO:0000256" key="4">
    <source>
        <dbReference type="SAM" id="Phobius"/>
    </source>
</evidence>
<evidence type="ECO:0000313" key="6">
    <source>
        <dbReference type="EMBL" id="ADN50997.1"/>
    </source>
</evidence>
<accession>E1QTT0</accession>
<dbReference type="GO" id="GO:0016891">
    <property type="term" value="F:RNA endonuclease activity producing 5'-phosphomonoesters, hydrolytic mechanism"/>
    <property type="evidence" value="ECO:0007669"/>
    <property type="project" value="TreeGrafter"/>
</dbReference>
<evidence type="ECO:0000259" key="5">
    <source>
        <dbReference type="PROSITE" id="PS50035"/>
    </source>
</evidence>
<proteinExistence type="predicted"/>
<evidence type="ECO:0000256" key="2">
    <source>
        <dbReference type="ARBA" id="ARBA00022963"/>
    </source>
</evidence>
<dbReference type="RefSeq" id="WP_013336722.1">
    <property type="nucleotide sequence ID" value="NC_014537.1"/>
</dbReference>
<dbReference type="Pfam" id="PF13091">
    <property type="entry name" value="PLDc_2"/>
    <property type="match status" value="2"/>
</dbReference>
<feature type="transmembrane region" description="Helical" evidence="4">
    <location>
        <begin position="326"/>
        <end position="344"/>
    </location>
</feature>
<sequence>MRLVLILVLAIIVALSINSYAQNWYVAISSNQVSIVVSPTNSTYILNVIGEARCCVYAEVYELTYQPLINELANLAQRGVEVYVVLSGNVYGGIPKEEYSAVNELISSGAHVSFNYGYDYVHSKVFVVDNETVIIGSINPTYYGFERDLGIDLVIENSSIAQVFAEIILTDYHNESITQINYPGIVVSPINSAEYLEDLLSQPGTLYMAMEELYPSSGMYGLILTHSDRLILVGQHTENEEAVSELNAVMIKDLTAKAIVIGDYVYVGSVNLDYNSLNHNRELGIIIENPQIAQEITTIIQQWYNENNTQNQQTTPQVNYATPTQTLLLLILIIIIIYMLRYTLRPRRRRRMPRL</sequence>
<evidence type="ECO:0000256" key="3">
    <source>
        <dbReference type="ARBA" id="ARBA00023098"/>
    </source>
</evidence>
<protein>
    <submittedName>
        <fullName evidence="6">Phospholipase D/Transphosphatidylase</fullName>
    </submittedName>
</protein>
<feature type="domain" description="PLD phosphodiesterase" evidence="5">
    <location>
        <begin position="117"/>
        <end position="139"/>
    </location>
</feature>
<dbReference type="PROSITE" id="PS50035">
    <property type="entry name" value="PLD"/>
    <property type="match status" value="1"/>
</dbReference>